<evidence type="ECO:0000313" key="8">
    <source>
        <dbReference type="EMBL" id="CAH3194220.1"/>
    </source>
</evidence>
<evidence type="ECO:0000259" key="7">
    <source>
        <dbReference type="Pfam" id="PF08625"/>
    </source>
</evidence>
<reference evidence="8 9" key="1">
    <citation type="submission" date="2022-05" db="EMBL/GenBank/DDBJ databases">
        <authorList>
            <consortium name="Genoscope - CEA"/>
            <person name="William W."/>
        </authorList>
    </citation>
    <scope>NUCLEOTIDE SEQUENCE [LARGE SCALE GENOMIC DNA]</scope>
</reference>
<dbReference type="InterPro" id="IPR001680">
    <property type="entry name" value="WD40_rpt"/>
</dbReference>
<evidence type="ECO:0000313" key="9">
    <source>
        <dbReference type="Proteomes" id="UP001159427"/>
    </source>
</evidence>
<evidence type="ECO:0000256" key="3">
    <source>
        <dbReference type="ARBA" id="ARBA00022737"/>
    </source>
</evidence>
<dbReference type="PROSITE" id="PS50082">
    <property type="entry name" value="WD_REPEATS_2"/>
    <property type="match status" value="9"/>
</dbReference>
<sequence>MTNIKKPRPDTLLKTNFEVSSKIDAFYTGGKVQFSSEEDHLLCTCNDKIQVIHVKSGKVVQTLQEEGDVVSCFALSPDDKFCVTASKSLLLRQWDWMNGTQIRTWKAVHRASIASMTFDSTSTLLATGSSDSTVKVWDIIKQYYTHNFKGSSGVVSLVCFHPNAQLLHLFSASDDCKIRIWDLKTSRCLAVLESHYSVVTSLAFSHCGQYVVSSSRDNVLNMWNLSNKKLLRTVPAFEGVESVVMLPIGIDCPGCDDKSIEYFITAGSKGQLRVWKFSDGKCVFSKTVLHAKNNKNKESSKDESGQQIVHATLCRTLGMIAVVTFDHNIVLHELASLTRTKQFVGSNDEILDLSFVGADENHLAVATNSSQLRIYDLTTMNCQLLEGHTDTILSLEVNNNSNRLVTGSKDNTIRIWKMTSETEFKCVAVGVGHTHAVATVAWSRLNSSFVASGSQDNTIKIWNVPSVVDNDVPVKMTVKFTEKAHDRDINSITVSPNDKLLATGSQDKTARIWVIASGSSLGTLRGHKKGVWCVKFSPVDQCLATSSADSTIKIWALSDLTCVKTFEGHTSSVLRICFITRGMQLISSGSEGLLKLWTIKTNECIKTFDQHLDKVWSIAVNKSQDQIVSGGADSVINVWKDVSETEKEEAQAALEENVLKQQELSNLVSGKKYLEAIALAITLNQPFRVLSIIKDVLLVQNGLEELTKAVTSLREDQLDVVLRFLVEWNTNSKNCHVAQTVLSIILKNKTPYELMNRPNMKETVEALIPYSEKHFQRMNRLLQQMEFIEYTWQSMKLSAPLTSFPQSIGEPSQAVSTSSGAEDCRLTRSTDNSPEDHQASENIDLPSSPVEVNYTNGRHTEETSEEEEEMNREHMADVEGETEVRVMKKRKKTKKLHEEVPQERKKAKHKIQQKKTKKMRTETKKEQHKKKRKTKTA</sequence>
<dbReference type="Gene3D" id="2.130.10.10">
    <property type="entry name" value="YVTN repeat-like/Quinoprotein amine dehydrogenase"/>
    <property type="match status" value="4"/>
</dbReference>
<organism evidence="8 9">
    <name type="scientific">Porites evermanni</name>
    <dbReference type="NCBI Taxonomy" id="104178"/>
    <lineage>
        <taxon>Eukaryota</taxon>
        <taxon>Metazoa</taxon>
        <taxon>Cnidaria</taxon>
        <taxon>Anthozoa</taxon>
        <taxon>Hexacorallia</taxon>
        <taxon>Scleractinia</taxon>
        <taxon>Fungiina</taxon>
        <taxon>Poritidae</taxon>
        <taxon>Porites</taxon>
    </lineage>
</organism>
<dbReference type="SUPFAM" id="SSF50998">
    <property type="entry name" value="Quinoprotein alcohol dehydrogenase-like"/>
    <property type="match status" value="1"/>
</dbReference>
<feature type="compositionally biased region" description="Polar residues" evidence="6">
    <location>
        <begin position="804"/>
        <end position="820"/>
    </location>
</feature>
<dbReference type="Pfam" id="PF00400">
    <property type="entry name" value="WD40"/>
    <property type="match status" value="10"/>
</dbReference>
<feature type="compositionally biased region" description="Basic and acidic residues" evidence="6">
    <location>
        <begin position="871"/>
        <end position="886"/>
    </location>
</feature>
<dbReference type="CDD" id="cd00200">
    <property type="entry name" value="WD40"/>
    <property type="match status" value="2"/>
</dbReference>
<feature type="repeat" description="WD" evidence="5">
    <location>
        <begin position="566"/>
        <end position="607"/>
    </location>
</feature>
<dbReference type="InterPro" id="IPR020472">
    <property type="entry name" value="WD40_PAC1"/>
</dbReference>
<dbReference type="InterPro" id="IPR036322">
    <property type="entry name" value="WD40_repeat_dom_sf"/>
</dbReference>
<gene>
    <name evidence="8" type="ORF">PEVE_00027370</name>
</gene>
<dbReference type="InterPro" id="IPR019775">
    <property type="entry name" value="WD40_repeat_CS"/>
</dbReference>
<dbReference type="InterPro" id="IPR011047">
    <property type="entry name" value="Quinoprotein_ADH-like_sf"/>
</dbReference>
<dbReference type="Pfam" id="PF08625">
    <property type="entry name" value="Utp13"/>
    <property type="match status" value="1"/>
</dbReference>
<evidence type="ECO:0000256" key="5">
    <source>
        <dbReference type="PROSITE-ProRule" id="PRU00221"/>
    </source>
</evidence>
<dbReference type="EMBL" id="CALNXI010003755">
    <property type="protein sequence ID" value="CAH3194220.1"/>
    <property type="molecule type" value="Genomic_DNA"/>
</dbReference>
<dbReference type="PROSITE" id="PS00678">
    <property type="entry name" value="WD_REPEATS_1"/>
    <property type="match status" value="4"/>
</dbReference>
<dbReference type="SUPFAM" id="SSF50978">
    <property type="entry name" value="WD40 repeat-like"/>
    <property type="match status" value="1"/>
</dbReference>
<comment type="caution">
    <text evidence="8">The sequence shown here is derived from an EMBL/GenBank/DDBJ whole genome shotgun (WGS) entry which is preliminary data.</text>
</comment>
<feature type="repeat" description="WD" evidence="5">
    <location>
        <begin position="385"/>
        <end position="426"/>
    </location>
</feature>
<feature type="repeat" description="WD" evidence="5">
    <location>
        <begin position="148"/>
        <end position="191"/>
    </location>
</feature>
<feature type="compositionally biased region" description="Basic and acidic residues" evidence="6">
    <location>
        <begin position="822"/>
        <end position="839"/>
    </location>
</feature>
<proteinExistence type="predicted"/>
<keyword evidence="9" id="KW-1185">Reference proteome</keyword>
<name>A0ABN8SSZ4_9CNID</name>
<dbReference type="Proteomes" id="UP001159427">
    <property type="component" value="Unassembled WGS sequence"/>
</dbReference>
<accession>A0ABN8SSZ4</accession>
<dbReference type="PANTHER" id="PTHR19854:SF15">
    <property type="entry name" value="TRANSDUCIN BETA-LIKE PROTEIN 3"/>
    <property type="match status" value="1"/>
</dbReference>
<feature type="region of interest" description="Disordered" evidence="6">
    <location>
        <begin position="804"/>
        <end position="937"/>
    </location>
</feature>
<feature type="repeat" description="WD" evidence="5">
    <location>
        <begin position="430"/>
        <end position="464"/>
    </location>
</feature>
<keyword evidence="4" id="KW-0539">Nucleus</keyword>
<dbReference type="PANTHER" id="PTHR19854">
    <property type="entry name" value="TRANSDUCIN BETA-LIKE 3"/>
    <property type="match status" value="1"/>
</dbReference>
<evidence type="ECO:0000256" key="2">
    <source>
        <dbReference type="ARBA" id="ARBA00022574"/>
    </source>
</evidence>
<keyword evidence="3" id="KW-0677">Repeat</keyword>
<feature type="compositionally biased region" description="Basic residues" evidence="6">
    <location>
        <begin position="926"/>
        <end position="937"/>
    </location>
</feature>
<feature type="repeat" description="WD" evidence="5">
    <location>
        <begin position="524"/>
        <end position="565"/>
    </location>
</feature>
<feature type="domain" description="U3 small nucleolar RNA-associated protein 13 C-terminal" evidence="7">
    <location>
        <begin position="661"/>
        <end position="795"/>
    </location>
</feature>
<protein>
    <recommendedName>
        <fullName evidence="7">U3 small nucleolar RNA-associated protein 13 C-terminal domain-containing protein</fullName>
    </recommendedName>
</protein>
<comment type="subcellular location">
    <subcellularLocation>
        <location evidence="1">Nucleus</location>
        <location evidence="1">Nucleolus</location>
    </subcellularLocation>
</comment>
<feature type="repeat" description="WD" evidence="5">
    <location>
        <begin position="106"/>
        <end position="139"/>
    </location>
</feature>
<evidence type="ECO:0000256" key="1">
    <source>
        <dbReference type="ARBA" id="ARBA00004604"/>
    </source>
</evidence>
<keyword evidence="2 5" id="KW-0853">WD repeat</keyword>
<feature type="repeat" description="WD" evidence="5">
    <location>
        <begin position="192"/>
        <end position="233"/>
    </location>
</feature>
<feature type="repeat" description="WD" evidence="5">
    <location>
        <begin position="482"/>
        <end position="523"/>
    </location>
</feature>
<evidence type="ECO:0000256" key="4">
    <source>
        <dbReference type="ARBA" id="ARBA00023242"/>
    </source>
</evidence>
<evidence type="ECO:0000256" key="6">
    <source>
        <dbReference type="SAM" id="MobiDB-lite"/>
    </source>
</evidence>
<dbReference type="PROSITE" id="PS50294">
    <property type="entry name" value="WD_REPEATS_REGION"/>
    <property type="match status" value="8"/>
</dbReference>
<dbReference type="InterPro" id="IPR015943">
    <property type="entry name" value="WD40/YVTN_repeat-like_dom_sf"/>
</dbReference>
<dbReference type="InterPro" id="IPR013934">
    <property type="entry name" value="Utp13_C"/>
</dbReference>
<dbReference type="PRINTS" id="PR00320">
    <property type="entry name" value="GPROTEINBRPT"/>
</dbReference>
<feature type="repeat" description="WD" evidence="5">
    <location>
        <begin position="608"/>
        <end position="640"/>
    </location>
</feature>
<dbReference type="SMART" id="SM00320">
    <property type="entry name" value="WD40"/>
    <property type="match status" value="12"/>
</dbReference>
<feature type="compositionally biased region" description="Basic residues" evidence="6">
    <location>
        <begin position="905"/>
        <end position="918"/>
    </location>
</feature>